<protein>
    <submittedName>
        <fullName evidence="2">Uncharacterized protein</fullName>
    </submittedName>
</protein>
<dbReference type="AlphaFoldDB" id="A0A8T0NHZ5"/>
<keyword evidence="3" id="KW-1185">Reference proteome</keyword>
<feature type="compositionally biased region" description="Basic and acidic residues" evidence="1">
    <location>
        <begin position="1"/>
        <end position="16"/>
    </location>
</feature>
<proteinExistence type="predicted"/>
<sequence length="108" mass="12377">MVRKEVAAQSRKDAAAPKRKARGRARVALQPEQSSSSLAAHVPEQRSAATAPRSFTDSSFLLQRRRQRLLREHWTKPRWSTVELSIFRSCNVGNKCNTSWRLHKFHPA</sequence>
<organism evidence="2 3">
    <name type="scientific">Panicum virgatum</name>
    <name type="common">Blackwell switchgrass</name>
    <dbReference type="NCBI Taxonomy" id="38727"/>
    <lineage>
        <taxon>Eukaryota</taxon>
        <taxon>Viridiplantae</taxon>
        <taxon>Streptophyta</taxon>
        <taxon>Embryophyta</taxon>
        <taxon>Tracheophyta</taxon>
        <taxon>Spermatophyta</taxon>
        <taxon>Magnoliopsida</taxon>
        <taxon>Liliopsida</taxon>
        <taxon>Poales</taxon>
        <taxon>Poaceae</taxon>
        <taxon>PACMAD clade</taxon>
        <taxon>Panicoideae</taxon>
        <taxon>Panicodae</taxon>
        <taxon>Paniceae</taxon>
        <taxon>Panicinae</taxon>
        <taxon>Panicum</taxon>
        <taxon>Panicum sect. Hiantes</taxon>
    </lineage>
</organism>
<dbReference type="EMBL" id="CM029053">
    <property type="protein sequence ID" value="KAG2548853.1"/>
    <property type="molecule type" value="Genomic_DNA"/>
</dbReference>
<comment type="caution">
    <text evidence="2">The sequence shown here is derived from an EMBL/GenBank/DDBJ whole genome shotgun (WGS) entry which is preliminary data.</text>
</comment>
<evidence type="ECO:0000313" key="2">
    <source>
        <dbReference type="EMBL" id="KAG2548853.1"/>
    </source>
</evidence>
<name>A0A8T0NHZ5_PANVG</name>
<reference evidence="2" key="1">
    <citation type="submission" date="2020-05" db="EMBL/GenBank/DDBJ databases">
        <title>WGS assembly of Panicum virgatum.</title>
        <authorList>
            <person name="Lovell J.T."/>
            <person name="Jenkins J."/>
            <person name="Shu S."/>
            <person name="Juenger T.E."/>
            <person name="Schmutz J."/>
        </authorList>
    </citation>
    <scope>NUCLEOTIDE SEQUENCE</scope>
    <source>
        <strain evidence="2">AP13</strain>
    </source>
</reference>
<accession>A0A8T0NHZ5</accession>
<dbReference type="Proteomes" id="UP000823388">
    <property type="component" value="Chromosome 9K"/>
</dbReference>
<evidence type="ECO:0000313" key="3">
    <source>
        <dbReference type="Proteomes" id="UP000823388"/>
    </source>
</evidence>
<feature type="region of interest" description="Disordered" evidence="1">
    <location>
        <begin position="1"/>
        <end position="56"/>
    </location>
</feature>
<gene>
    <name evidence="2" type="ORF">PVAP13_9KG202685</name>
</gene>
<evidence type="ECO:0000256" key="1">
    <source>
        <dbReference type="SAM" id="MobiDB-lite"/>
    </source>
</evidence>